<name>A0A2G5TYB6_9PELO</name>
<evidence type="ECO:0000313" key="2">
    <source>
        <dbReference type="EMBL" id="PIC32233.1"/>
    </source>
</evidence>
<keyword evidence="1" id="KW-0472">Membrane</keyword>
<organism evidence="2 3">
    <name type="scientific">Caenorhabditis nigoni</name>
    <dbReference type="NCBI Taxonomy" id="1611254"/>
    <lineage>
        <taxon>Eukaryota</taxon>
        <taxon>Metazoa</taxon>
        <taxon>Ecdysozoa</taxon>
        <taxon>Nematoda</taxon>
        <taxon>Chromadorea</taxon>
        <taxon>Rhabditida</taxon>
        <taxon>Rhabditina</taxon>
        <taxon>Rhabditomorpha</taxon>
        <taxon>Rhabditoidea</taxon>
        <taxon>Rhabditidae</taxon>
        <taxon>Peloderinae</taxon>
        <taxon>Caenorhabditis</taxon>
    </lineage>
</organism>
<reference evidence="3" key="1">
    <citation type="submission" date="2017-10" db="EMBL/GenBank/DDBJ databases">
        <title>Rapid genome shrinkage in a self-fertile nematode reveals novel sperm competition proteins.</title>
        <authorList>
            <person name="Yin D."/>
            <person name="Schwarz E.M."/>
            <person name="Thomas C.G."/>
            <person name="Felde R.L."/>
            <person name="Korf I.F."/>
            <person name="Cutter A.D."/>
            <person name="Schartner C.M."/>
            <person name="Ralston E.J."/>
            <person name="Meyer B.J."/>
            <person name="Haag E.S."/>
        </authorList>
    </citation>
    <scope>NUCLEOTIDE SEQUENCE [LARGE SCALE GENOMIC DNA]</scope>
    <source>
        <strain evidence="3">JU1422</strain>
    </source>
</reference>
<comment type="caution">
    <text evidence="2">The sequence shown here is derived from an EMBL/GenBank/DDBJ whole genome shotgun (WGS) entry which is preliminary data.</text>
</comment>
<protein>
    <submittedName>
        <fullName evidence="2">Uncharacterized protein</fullName>
    </submittedName>
</protein>
<feature type="transmembrane region" description="Helical" evidence="1">
    <location>
        <begin position="51"/>
        <end position="69"/>
    </location>
</feature>
<gene>
    <name evidence="2" type="primary">Cnig_chr_IV.g12642</name>
    <name evidence="2" type="ORF">B9Z55_012642</name>
</gene>
<dbReference type="AlphaFoldDB" id="A0A2G5TYB6"/>
<dbReference type="EMBL" id="PDUG01000004">
    <property type="protein sequence ID" value="PIC32233.1"/>
    <property type="molecule type" value="Genomic_DNA"/>
</dbReference>
<evidence type="ECO:0000313" key="3">
    <source>
        <dbReference type="Proteomes" id="UP000230233"/>
    </source>
</evidence>
<keyword evidence="3" id="KW-1185">Reference proteome</keyword>
<keyword evidence="1" id="KW-1133">Transmembrane helix</keyword>
<keyword evidence="1" id="KW-0812">Transmembrane</keyword>
<sequence length="100" mass="11756">MMIPCQNKCCITEIKFLRSLGRYQFVLHAFIDIGNHRGLRHRSSTPSFKDHFAGCFILIVSIFSFSLYLKINLRIQYIFSAKQLFFHNLIRRSLKNGKEA</sequence>
<evidence type="ECO:0000256" key="1">
    <source>
        <dbReference type="SAM" id="Phobius"/>
    </source>
</evidence>
<accession>A0A2G5TYB6</accession>
<proteinExistence type="predicted"/>
<dbReference type="Proteomes" id="UP000230233">
    <property type="component" value="Chromosome IV"/>
</dbReference>